<protein>
    <recommendedName>
        <fullName evidence="6">Ubiquitin-like 1-activating enzyme E1A</fullName>
    </recommendedName>
</protein>
<dbReference type="GO" id="GO:0019948">
    <property type="term" value="F:SUMO activating enzyme activity"/>
    <property type="evidence" value="ECO:0007669"/>
    <property type="project" value="TreeGrafter"/>
</dbReference>
<dbReference type="PANTHER" id="PTHR10953">
    <property type="entry name" value="UBIQUITIN-ACTIVATING ENZYME E1"/>
    <property type="match status" value="1"/>
</dbReference>
<dbReference type="GO" id="GO:0005737">
    <property type="term" value="C:cytoplasm"/>
    <property type="evidence" value="ECO:0007669"/>
    <property type="project" value="TreeGrafter"/>
</dbReference>
<evidence type="ECO:0000256" key="4">
    <source>
        <dbReference type="ARBA" id="ARBA00022786"/>
    </source>
</evidence>
<evidence type="ECO:0000256" key="3">
    <source>
        <dbReference type="ARBA" id="ARBA00005673"/>
    </source>
</evidence>
<dbReference type="SUPFAM" id="SSF69572">
    <property type="entry name" value="Activating enzymes of the ubiquitin-like proteins"/>
    <property type="match status" value="1"/>
</dbReference>
<comment type="subcellular location">
    <subcellularLocation>
        <location evidence="1">Nucleus</location>
    </subcellularLocation>
</comment>
<dbReference type="InterPro" id="IPR035985">
    <property type="entry name" value="Ubiquitin-activating_enz"/>
</dbReference>
<dbReference type="GO" id="GO:0031510">
    <property type="term" value="C:SUMO activating enzyme complex"/>
    <property type="evidence" value="ECO:0007669"/>
    <property type="project" value="TreeGrafter"/>
</dbReference>
<dbReference type="PANTHER" id="PTHR10953:SF162">
    <property type="entry name" value="SUMO-ACTIVATING ENZYME SUBUNIT 1"/>
    <property type="match status" value="1"/>
</dbReference>
<evidence type="ECO:0000259" key="8">
    <source>
        <dbReference type="Pfam" id="PF00899"/>
    </source>
</evidence>
<evidence type="ECO:0000313" key="9">
    <source>
        <dbReference type="EMBL" id="KAK2068427.1"/>
    </source>
</evidence>
<evidence type="ECO:0000256" key="5">
    <source>
        <dbReference type="ARBA" id="ARBA00023242"/>
    </source>
</evidence>
<gene>
    <name evidence="9" type="ORF">P8C59_003063</name>
</gene>
<accession>A0AAD9I108</accession>
<dbReference type="InterPro" id="IPR000594">
    <property type="entry name" value="ThiF_NAD_FAD-bd"/>
</dbReference>
<dbReference type="CDD" id="cd01492">
    <property type="entry name" value="Aos1_SUMO"/>
    <property type="match status" value="1"/>
</dbReference>
<comment type="similarity">
    <text evidence="3">Belongs to the ubiquitin-activating E1 family.</text>
</comment>
<proteinExistence type="inferred from homology"/>
<evidence type="ECO:0000256" key="1">
    <source>
        <dbReference type="ARBA" id="ARBA00004123"/>
    </source>
</evidence>
<dbReference type="AlphaFoldDB" id="A0AAD9I108"/>
<feature type="domain" description="THIF-type NAD/FAD binding fold" evidence="8">
    <location>
        <begin position="32"/>
        <end position="363"/>
    </location>
</feature>
<name>A0AAD9I108_9PEZI</name>
<comment type="caution">
    <text evidence="9">The sequence shown here is derived from an EMBL/GenBank/DDBJ whole genome shotgun (WGS) entry which is preliminary data.</text>
</comment>
<evidence type="ECO:0000256" key="7">
    <source>
        <dbReference type="SAM" id="MobiDB-lite"/>
    </source>
</evidence>
<sequence>MATTLSEQEAQQRNQHIGPASNGISADEIALYDRQIRLWGFKAQERIRRANILLITMKALANEVAKNLVLAGIGSLTVVDHEPVTEADLGAQFFVEQQHVGRNRAQAASAALQKLNPRVRVLVDTGDIRAKGPSFFAAFDLVIATDVDPLALEVINTTTRLHNRPFYAAASHGIYGFLFADLIEHVFVLERARSNVPTRLGLEDRSRTRAVLAAGPKPGLPAVEQITKREVYSTWYLAADAAALSAEVRAVARRRKVVTPLLACFRALWDFQTVHGRVPVYGNPADQAAFVQLATAKHAALGLPPETLTPEALRRFLQNTAAEAAPVAAVLGGQLAQDVIAVLGANQQPIQNFVFFDGESMEANVYALHPEGDLGVKQLAASTSVSNGDPTAMRNAEAEILGAAAAQMPLGAPQQNVIALD</sequence>
<evidence type="ECO:0000313" key="10">
    <source>
        <dbReference type="Proteomes" id="UP001217918"/>
    </source>
</evidence>
<organism evidence="9 10">
    <name type="scientific">Phyllachora maydis</name>
    <dbReference type="NCBI Taxonomy" id="1825666"/>
    <lineage>
        <taxon>Eukaryota</taxon>
        <taxon>Fungi</taxon>
        <taxon>Dikarya</taxon>
        <taxon>Ascomycota</taxon>
        <taxon>Pezizomycotina</taxon>
        <taxon>Sordariomycetes</taxon>
        <taxon>Sordariomycetidae</taxon>
        <taxon>Phyllachorales</taxon>
        <taxon>Phyllachoraceae</taxon>
        <taxon>Phyllachora</taxon>
    </lineage>
</organism>
<dbReference type="Proteomes" id="UP001217918">
    <property type="component" value="Unassembled WGS sequence"/>
</dbReference>
<evidence type="ECO:0000256" key="2">
    <source>
        <dbReference type="ARBA" id="ARBA00004718"/>
    </source>
</evidence>
<dbReference type="EMBL" id="JAQQPM010000002">
    <property type="protein sequence ID" value="KAK2068427.1"/>
    <property type="molecule type" value="Genomic_DNA"/>
</dbReference>
<evidence type="ECO:0000256" key="6">
    <source>
        <dbReference type="ARBA" id="ARBA00044354"/>
    </source>
</evidence>
<keyword evidence="10" id="KW-1185">Reference proteome</keyword>
<reference evidence="9" key="1">
    <citation type="journal article" date="2023" name="Mol. Plant Microbe Interact.">
        <title>Elucidating the Obligate Nature and Biological Capacity of an Invasive Fungal Corn Pathogen.</title>
        <authorList>
            <person name="MacCready J.S."/>
            <person name="Roggenkamp E.M."/>
            <person name="Gdanetz K."/>
            <person name="Chilvers M.I."/>
        </authorList>
    </citation>
    <scope>NUCLEOTIDE SEQUENCE</scope>
    <source>
        <strain evidence="9">PM02</strain>
    </source>
</reference>
<feature type="compositionally biased region" description="Polar residues" evidence="7">
    <location>
        <begin position="1"/>
        <end position="15"/>
    </location>
</feature>
<dbReference type="Pfam" id="PF00899">
    <property type="entry name" value="ThiF"/>
    <property type="match status" value="1"/>
</dbReference>
<keyword evidence="5" id="KW-0539">Nucleus</keyword>
<dbReference type="InterPro" id="IPR045886">
    <property type="entry name" value="ThiF/MoeB/HesA"/>
</dbReference>
<dbReference type="GO" id="GO:0016925">
    <property type="term" value="P:protein sumoylation"/>
    <property type="evidence" value="ECO:0007669"/>
    <property type="project" value="TreeGrafter"/>
</dbReference>
<feature type="region of interest" description="Disordered" evidence="7">
    <location>
        <begin position="1"/>
        <end position="21"/>
    </location>
</feature>
<comment type="pathway">
    <text evidence="2">Protein modification; protein sumoylation.</text>
</comment>
<dbReference type="Gene3D" id="3.40.50.720">
    <property type="entry name" value="NAD(P)-binding Rossmann-like Domain"/>
    <property type="match status" value="1"/>
</dbReference>
<dbReference type="InterPro" id="IPR000011">
    <property type="entry name" value="UBQ/SUMO-activ_enz_E1-like"/>
</dbReference>
<keyword evidence="4" id="KW-0833">Ubl conjugation pathway</keyword>
<dbReference type="PRINTS" id="PR01849">
    <property type="entry name" value="UBIQUITINACT"/>
</dbReference>